<sequence>VPYPKYGLDEPNFMLHQMICYAGEDFGSQQLSVSPLTGQFLYSTCASAFLDPNVVAHSIPQFVSDCPFDVYIKKLKVVEEADVLPIAVVQTRTRDTHTTQPHYL</sequence>
<dbReference type="EMBL" id="KZ293649">
    <property type="protein sequence ID" value="PBK97856.1"/>
    <property type="molecule type" value="Genomic_DNA"/>
</dbReference>
<accession>A0A2H3EEE0</accession>
<reference evidence="2" key="1">
    <citation type="journal article" date="2017" name="Nat. Ecol. Evol.">
        <title>Genome expansion and lineage-specific genetic innovations in the forest pathogenic fungi Armillaria.</title>
        <authorList>
            <person name="Sipos G."/>
            <person name="Prasanna A.N."/>
            <person name="Walter M.C."/>
            <person name="O'Connor E."/>
            <person name="Balint B."/>
            <person name="Krizsan K."/>
            <person name="Kiss B."/>
            <person name="Hess J."/>
            <person name="Varga T."/>
            <person name="Slot J."/>
            <person name="Riley R."/>
            <person name="Boka B."/>
            <person name="Rigling D."/>
            <person name="Barry K."/>
            <person name="Lee J."/>
            <person name="Mihaltcheva S."/>
            <person name="LaButti K."/>
            <person name="Lipzen A."/>
            <person name="Waldron R."/>
            <person name="Moloney N.M."/>
            <person name="Sperisen C."/>
            <person name="Kredics L."/>
            <person name="Vagvoelgyi C."/>
            <person name="Patrignani A."/>
            <person name="Fitzpatrick D."/>
            <person name="Nagy I."/>
            <person name="Doyle S."/>
            <person name="Anderson J.B."/>
            <person name="Grigoriev I.V."/>
            <person name="Gueldener U."/>
            <person name="Muensterkoetter M."/>
            <person name="Nagy L.G."/>
        </authorList>
    </citation>
    <scope>NUCLEOTIDE SEQUENCE [LARGE SCALE GENOMIC DNA]</scope>
    <source>
        <strain evidence="2">Ar21-2</strain>
    </source>
</reference>
<dbReference type="AlphaFoldDB" id="A0A2H3EEE0"/>
<organism evidence="1 2">
    <name type="scientific">Armillaria gallica</name>
    <name type="common">Bulbous honey fungus</name>
    <name type="synonym">Armillaria bulbosa</name>
    <dbReference type="NCBI Taxonomy" id="47427"/>
    <lineage>
        <taxon>Eukaryota</taxon>
        <taxon>Fungi</taxon>
        <taxon>Dikarya</taxon>
        <taxon>Basidiomycota</taxon>
        <taxon>Agaricomycotina</taxon>
        <taxon>Agaricomycetes</taxon>
        <taxon>Agaricomycetidae</taxon>
        <taxon>Agaricales</taxon>
        <taxon>Marasmiineae</taxon>
        <taxon>Physalacriaceae</taxon>
        <taxon>Armillaria</taxon>
    </lineage>
</organism>
<dbReference type="Proteomes" id="UP000217790">
    <property type="component" value="Unassembled WGS sequence"/>
</dbReference>
<keyword evidence="2" id="KW-1185">Reference proteome</keyword>
<gene>
    <name evidence="1" type="ORF">ARMGADRAFT_921930</name>
</gene>
<protein>
    <submittedName>
        <fullName evidence="1">Uncharacterized protein</fullName>
    </submittedName>
</protein>
<name>A0A2H3EEE0_ARMGA</name>
<dbReference type="InParanoid" id="A0A2H3EEE0"/>
<evidence type="ECO:0000313" key="1">
    <source>
        <dbReference type="EMBL" id="PBK97856.1"/>
    </source>
</evidence>
<feature type="non-terminal residue" evidence="1">
    <location>
        <position position="1"/>
    </location>
</feature>
<evidence type="ECO:0000313" key="2">
    <source>
        <dbReference type="Proteomes" id="UP000217790"/>
    </source>
</evidence>
<proteinExistence type="predicted"/>
<dbReference type="OrthoDB" id="2983889at2759"/>